<proteinExistence type="inferred from homology"/>
<reference evidence="8" key="2">
    <citation type="submission" date="2022-06" db="UniProtKB">
        <authorList>
            <consortium name="EnsemblMetazoa"/>
        </authorList>
    </citation>
    <scope>IDENTIFICATION</scope>
    <source>
        <strain evidence="8">PS312</strain>
    </source>
</reference>
<dbReference type="Pfam" id="PF07524">
    <property type="entry name" value="Bromo_TP"/>
    <property type="match status" value="1"/>
</dbReference>
<comment type="similarity">
    <text evidence="2">Belongs to the TAF8 family.</text>
</comment>
<evidence type="ECO:0000256" key="2">
    <source>
        <dbReference type="ARBA" id="ARBA00008767"/>
    </source>
</evidence>
<dbReference type="Pfam" id="PF10406">
    <property type="entry name" value="TAF8_C"/>
    <property type="match status" value="1"/>
</dbReference>
<dbReference type="CDD" id="cd22918">
    <property type="entry name" value="HFD_TAF8"/>
    <property type="match status" value="1"/>
</dbReference>
<feature type="compositionally biased region" description="Basic and acidic residues" evidence="7">
    <location>
        <begin position="360"/>
        <end position="374"/>
    </location>
</feature>
<dbReference type="CDD" id="cd08049">
    <property type="entry name" value="TAF8"/>
    <property type="match status" value="1"/>
</dbReference>
<accession>A0A8R1UK70</accession>
<evidence type="ECO:0000313" key="9">
    <source>
        <dbReference type="Proteomes" id="UP000005239"/>
    </source>
</evidence>
<name>A0A2A6BE35_PRIPA</name>
<protein>
    <recommendedName>
        <fullName evidence="3">Transcription initiation factor TFIID subunit 8</fullName>
    </recommendedName>
</protein>
<keyword evidence="9" id="KW-1185">Reference proteome</keyword>
<dbReference type="PANTHER" id="PTHR46469">
    <property type="entry name" value="TRANSCRIPTION INITIATION FACTOR TFIID SUBUNIT 8"/>
    <property type="match status" value="1"/>
</dbReference>
<evidence type="ECO:0000256" key="6">
    <source>
        <dbReference type="ARBA" id="ARBA00023242"/>
    </source>
</evidence>
<dbReference type="EnsemblMetazoa" id="PPA34011.1">
    <property type="protein sequence ID" value="PPA34011.1"/>
    <property type="gene ID" value="WBGene00272380"/>
</dbReference>
<dbReference type="InterPro" id="IPR009072">
    <property type="entry name" value="Histone-fold"/>
</dbReference>
<feature type="compositionally biased region" description="Acidic residues" evidence="7">
    <location>
        <begin position="258"/>
        <end position="269"/>
    </location>
</feature>
<evidence type="ECO:0000313" key="8">
    <source>
        <dbReference type="EnsemblMetazoa" id="PPA34011.1"/>
    </source>
</evidence>
<evidence type="ECO:0000256" key="7">
    <source>
        <dbReference type="SAM" id="MobiDB-lite"/>
    </source>
</evidence>
<dbReference type="InterPro" id="IPR037818">
    <property type="entry name" value="TAF8"/>
</dbReference>
<reference evidence="9" key="1">
    <citation type="journal article" date="2008" name="Nat. Genet.">
        <title>The Pristionchus pacificus genome provides a unique perspective on nematode lifestyle and parasitism.</title>
        <authorList>
            <person name="Dieterich C."/>
            <person name="Clifton S.W."/>
            <person name="Schuster L.N."/>
            <person name="Chinwalla A."/>
            <person name="Delehaunty K."/>
            <person name="Dinkelacker I."/>
            <person name="Fulton L."/>
            <person name="Fulton R."/>
            <person name="Godfrey J."/>
            <person name="Minx P."/>
            <person name="Mitreva M."/>
            <person name="Roeseler W."/>
            <person name="Tian H."/>
            <person name="Witte H."/>
            <person name="Yang S.P."/>
            <person name="Wilson R.K."/>
            <person name="Sommer R.J."/>
        </authorList>
    </citation>
    <scope>NUCLEOTIDE SEQUENCE [LARGE SCALE GENOMIC DNA]</scope>
    <source>
        <strain evidence="9">PS312</strain>
    </source>
</reference>
<evidence type="ECO:0000256" key="5">
    <source>
        <dbReference type="ARBA" id="ARBA00023163"/>
    </source>
</evidence>
<dbReference type="Proteomes" id="UP000005239">
    <property type="component" value="Unassembled WGS sequence"/>
</dbReference>
<feature type="compositionally biased region" description="Basic and acidic residues" evidence="7">
    <location>
        <begin position="236"/>
        <end position="252"/>
    </location>
</feature>
<keyword evidence="6" id="KW-0539">Nucleus</keyword>
<dbReference type="PANTHER" id="PTHR46469:SF1">
    <property type="entry name" value="TRANSCRIPTION INITIATION FACTOR TFIID SUBUNIT 8"/>
    <property type="match status" value="1"/>
</dbReference>
<dbReference type="InterPro" id="IPR006565">
    <property type="entry name" value="BTP"/>
</dbReference>
<evidence type="ECO:0000256" key="4">
    <source>
        <dbReference type="ARBA" id="ARBA00023015"/>
    </source>
</evidence>
<keyword evidence="4" id="KW-0805">Transcription regulation</keyword>
<evidence type="ECO:0000256" key="3">
    <source>
        <dbReference type="ARBA" id="ARBA00017307"/>
    </source>
</evidence>
<dbReference type="GO" id="GO:0046982">
    <property type="term" value="F:protein heterodimerization activity"/>
    <property type="evidence" value="ECO:0007669"/>
    <property type="project" value="InterPro"/>
</dbReference>
<dbReference type="AlphaFoldDB" id="A0A2A6BE35"/>
<dbReference type="GO" id="GO:0006367">
    <property type="term" value="P:transcription initiation at RNA polymerase II promoter"/>
    <property type="evidence" value="ECO:0000318"/>
    <property type="project" value="GO_Central"/>
</dbReference>
<accession>A0A2A6BE35</accession>
<gene>
    <name evidence="8" type="primary">WBGene00272380</name>
</gene>
<dbReference type="InterPro" id="IPR019473">
    <property type="entry name" value="TFIID_su8_C"/>
</dbReference>
<comment type="subcellular location">
    <subcellularLocation>
        <location evidence="1">Nucleus</location>
    </subcellularLocation>
</comment>
<evidence type="ECO:0000256" key="1">
    <source>
        <dbReference type="ARBA" id="ARBA00004123"/>
    </source>
</evidence>
<dbReference type="OrthoDB" id="2193813at2759"/>
<sequence>MASRPAPLQTSPTAPSNTVTGQIGSSKYAPLAASVAFGKVLRQAVAAICVGNGFDSADPDVLELLTHTASAYMKEILEGGRIITENSGRTKMVPADIWLSLINMGHNVSQLPDFLNQQDGRSIVIAPPKIANPPAIPNPLRVGSSRTHHPHIHEYFPPFPDPHTYVRSEISLEPDQSYERARELLAQKKREAETSLIDFFLRTHQSSCVFQDTEKRIRNEARVMVNARLDREITRKEQRRAMRRRREGEKSEGQPMDDLPESLLEEEDGKMETTDNTMGEEDDDELPLEILDTESSIVRRKIPAHCFVLDPTHEHRPYISALMGDMQDEEIEMAELQSRSKTCLTLPVTNRHNDALNGRMEMDGRERNGEDRATDNPYIRPPRISSF</sequence>
<organism evidence="8 9">
    <name type="scientific">Pristionchus pacificus</name>
    <name type="common">Parasitic nematode worm</name>
    <dbReference type="NCBI Taxonomy" id="54126"/>
    <lineage>
        <taxon>Eukaryota</taxon>
        <taxon>Metazoa</taxon>
        <taxon>Ecdysozoa</taxon>
        <taxon>Nematoda</taxon>
        <taxon>Chromadorea</taxon>
        <taxon>Rhabditida</taxon>
        <taxon>Rhabditina</taxon>
        <taxon>Diplogasteromorpha</taxon>
        <taxon>Diplogasteroidea</taxon>
        <taxon>Neodiplogasteridae</taxon>
        <taxon>Pristionchus</taxon>
    </lineage>
</organism>
<keyword evidence="5" id="KW-0804">Transcription</keyword>
<feature type="region of interest" description="Disordered" evidence="7">
    <location>
        <begin position="236"/>
        <end position="284"/>
    </location>
</feature>
<feature type="region of interest" description="Disordered" evidence="7">
    <location>
        <begin position="360"/>
        <end position="387"/>
    </location>
</feature>
<dbReference type="GO" id="GO:0005669">
    <property type="term" value="C:transcription factor TFIID complex"/>
    <property type="evidence" value="ECO:0000318"/>
    <property type="project" value="GO_Central"/>
</dbReference>
<dbReference type="Gene3D" id="1.10.20.10">
    <property type="entry name" value="Histone, subunit A"/>
    <property type="match status" value="1"/>
</dbReference>
<dbReference type="SMART" id="SM00576">
    <property type="entry name" value="BTP"/>
    <property type="match status" value="1"/>
</dbReference>